<feature type="chain" id="PRO_5008146441" evidence="1">
    <location>
        <begin position="25"/>
        <end position="103"/>
    </location>
</feature>
<accession>A0A183BPX4</accession>
<keyword evidence="3" id="KW-1185">Reference proteome</keyword>
<feature type="domain" description="Abnormal cell migration protein 18-like fibronectin type I" evidence="2">
    <location>
        <begin position="28"/>
        <end position="96"/>
    </location>
</feature>
<evidence type="ECO:0000313" key="3">
    <source>
        <dbReference type="Proteomes" id="UP000050741"/>
    </source>
</evidence>
<reference evidence="3" key="1">
    <citation type="submission" date="2013-12" db="EMBL/GenBank/DDBJ databases">
        <authorList>
            <person name="Aslett M."/>
        </authorList>
    </citation>
    <scope>NUCLEOTIDE SEQUENCE [LARGE SCALE GENOMIC DNA]</scope>
    <source>
        <strain evidence="3">Lindley</strain>
    </source>
</reference>
<name>A0A183BPX4_GLOPA</name>
<dbReference type="Pfam" id="PF23003">
    <property type="entry name" value="Fn1_2"/>
    <property type="match status" value="1"/>
</dbReference>
<dbReference type="Proteomes" id="UP000050741">
    <property type="component" value="Unassembled WGS sequence"/>
</dbReference>
<protein>
    <submittedName>
        <fullName evidence="4">C-type lectin domain-containing protein</fullName>
    </submittedName>
</protein>
<sequence length="103" mass="11803">MIRFTSVFLLLFVCSIGFFQDGNAQGGVCTHQGNQYRNGEEWIVFRSFIMNCTVHYNRWETKIIACLSMMGKRIPVHGQSTDQHGVWKCVQDANGSTRLVQQK</sequence>
<evidence type="ECO:0000256" key="1">
    <source>
        <dbReference type="SAM" id="SignalP"/>
    </source>
</evidence>
<feature type="signal peptide" evidence="1">
    <location>
        <begin position="1"/>
        <end position="24"/>
    </location>
</feature>
<organism evidence="3 4">
    <name type="scientific">Globodera pallida</name>
    <name type="common">Potato cyst nematode worm</name>
    <name type="synonym">Heterodera pallida</name>
    <dbReference type="NCBI Taxonomy" id="36090"/>
    <lineage>
        <taxon>Eukaryota</taxon>
        <taxon>Metazoa</taxon>
        <taxon>Ecdysozoa</taxon>
        <taxon>Nematoda</taxon>
        <taxon>Chromadorea</taxon>
        <taxon>Rhabditida</taxon>
        <taxon>Tylenchina</taxon>
        <taxon>Tylenchomorpha</taxon>
        <taxon>Tylenchoidea</taxon>
        <taxon>Heteroderidae</taxon>
        <taxon>Heteroderinae</taxon>
        <taxon>Globodera</taxon>
    </lineage>
</organism>
<evidence type="ECO:0000313" key="4">
    <source>
        <dbReference type="WBParaSite" id="GPLIN_000266000"/>
    </source>
</evidence>
<evidence type="ECO:0000259" key="2">
    <source>
        <dbReference type="Pfam" id="PF23003"/>
    </source>
</evidence>
<keyword evidence="1" id="KW-0732">Signal</keyword>
<reference evidence="3" key="2">
    <citation type="submission" date="2014-05" db="EMBL/GenBank/DDBJ databases">
        <title>The genome and life-stage specific transcriptomes of Globodera pallida elucidate key aspects of plant parasitism by a cyst nematode.</title>
        <authorList>
            <person name="Cotton J.A."/>
            <person name="Lilley C.J."/>
            <person name="Jones L.M."/>
            <person name="Kikuchi T."/>
            <person name="Reid A.J."/>
            <person name="Thorpe P."/>
            <person name="Tsai I.J."/>
            <person name="Beasley H."/>
            <person name="Blok V."/>
            <person name="Cock P.J.A."/>
            <person name="Van den Akker S.E."/>
            <person name="Holroyd N."/>
            <person name="Hunt M."/>
            <person name="Mantelin S."/>
            <person name="Naghra H."/>
            <person name="Pain A."/>
            <person name="Palomares-Rius J.E."/>
            <person name="Zarowiecki M."/>
            <person name="Berriman M."/>
            <person name="Jones J.T."/>
            <person name="Urwin P.E."/>
        </authorList>
    </citation>
    <scope>NUCLEOTIDE SEQUENCE [LARGE SCALE GENOMIC DNA]</scope>
    <source>
        <strain evidence="3">Lindley</strain>
    </source>
</reference>
<dbReference type="WBParaSite" id="GPLIN_000266000">
    <property type="protein sequence ID" value="GPLIN_000266000"/>
    <property type="gene ID" value="GPLIN_000266000"/>
</dbReference>
<dbReference type="InterPro" id="IPR055119">
    <property type="entry name" value="Mig18_Fn1"/>
</dbReference>
<dbReference type="AlphaFoldDB" id="A0A183BPX4"/>
<proteinExistence type="predicted"/>
<reference evidence="4" key="3">
    <citation type="submission" date="2016-06" db="UniProtKB">
        <authorList>
            <consortium name="WormBaseParasite"/>
        </authorList>
    </citation>
    <scope>IDENTIFICATION</scope>
</reference>